<gene>
    <name evidence="1" type="ORF">CSING_06895</name>
</gene>
<sequence>MSIRAEFQPTVDEFISNLQSFATGDYLKEDEKEFWEAPFDASVLPELRKILESFLDDLDKLPDDPEGSILSTAVKPSVENLAAFNRKNADAVLEPEEKEELSELIHSASAATGADDVALSQLPELDF</sequence>
<accession>A0A0B6F366</accession>
<dbReference type="Proteomes" id="UP000031890">
    <property type="component" value="Chromosome"/>
</dbReference>
<organism evidence="1 2">
    <name type="scientific">Corynebacterium singulare</name>
    <dbReference type="NCBI Taxonomy" id="161899"/>
    <lineage>
        <taxon>Bacteria</taxon>
        <taxon>Bacillati</taxon>
        <taxon>Actinomycetota</taxon>
        <taxon>Actinomycetes</taxon>
        <taxon>Mycobacteriales</taxon>
        <taxon>Corynebacteriaceae</taxon>
        <taxon>Corynebacterium</taxon>
    </lineage>
</organism>
<proteinExistence type="predicted"/>
<evidence type="ECO:0000313" key="1">
    <source>
        <dbReference type="EMBL" id="AJI78910.1"/>
    </source>
</evidence>
<dbReference type="KEGG" id="csx:CSING_06895"/>
<protein>
    <submittedName>
        <fullName evidence="1">Uncharacterized protein</fullName>
    </submittedName>
</protein>
<reference evidence="1 2" key="1">
    <citation type="journal article" date="2015" name="Genome Announc.">
        <title>Complete Genome Sequence and Annotation of Corynebacterium singulare DSM 44357, Isolated from a Human Semen Specimen.</title>
        <authorList>
            <person name="Merten M."/>
            <person name="Brinkrolf K."/>
            <person name="Albersmeier A."/>
            <person name="Kutter Y."/>
            <person name="Ruckert C."/>
            <person name="Tauch A."/>
        </authorList>
    </citation>
    <scope>NUCLEOTIDE SEQUENCE [LARGE SCALE GENOMIC DNA]</scope>
    <source>
        <strain evidence="1">IBS B52218</strain>
    </source>
</reference>
<dbReference type="AlphaFoldDB" id="A0A0B6F366"/>
<dbReference type="EMBL" id="CP010827">
    <property type="protein sequence ID" value="AJI78910.1"/>
    <property type="molecule type" value="Genomic_DNA"/>
</dbReference>
<dbReference type="STRING" id="161899.CSING_06895"/>
<dbReference type="OrthoDB" id="4420002at2"/>
<name>A0A0B6F366_9CORY</name>
<dbReference type="HOGENOM" id="CLU_124872_0_0_11"/>
<dbReference type="RefSeq" id="WP_042530828.1">
    <property type="nucleotide sequence ID" value="NZ_CP010827.1"/>
</dbReference>
<evidence type="ECO:0000313" key="2">
    <source>
        <dbReference type="Proteomes" id="UP000031890"/>
    </source>
</evidence>